<sequence>RIQLLLRLKNDRWKYCHDCSTLHPSALCRVRPQKPCCFKCYFLKADFQCMPYAGKVDICPCTSIIFHDKLHLIRQCKDTQTYILRPGEIIFGDNVPLNADSRKPYGNLRHDCEFTGHSSIGVRIRTEFWLSEMDMSLCVINQYEFKTLHESPSVSLSTIPVCSYKDTKNWVRRVFHDGGSSFRGWENSRSTHLLEHRGWERVKSGEETYTSQVMIFRNLGGWKWPNKAW</sequence>
<keyword evidence="2" id="KW-1185">Reference proteome</keyword>
<evidence type="ECO:0000313" key="1">
    <source>
        <dbReference type="EMBL" id="RAK90772.1"/>
    </source>
</evidence>
<dbReference type="Proteomes" id="UP000249748">
    <property type="component" value="Unassembled WGS sequence"/>
</dbReference>
<accession>A0ACD1IJW5</accession>
<organism evidence="1 2">
    <name type="scientific">Aspergillus costaricaensis CBS 115574</name>
    <dbReference type="NCBI Taxonomy" id="1448317"/>
    <lineage>
        <taxon>Eukaryota</taxon>
        <taxon>Fungi</taxon>
        <taxon>Dikarya</taxon>
        <taxon>Ascomycota</taxon>
        <taxon>Pezizomycotina</taxon>
        <taxon>Eurotiomycetes</taxon>
        <taxon>Eurotiomycetidae</taxon>
        <taxon>Eurotiales</taxon>
        <taxon>Aspergillaceae</taxon>
        <taxon>Aspergillus</taxon>
        <taxon>Aspergillus subgen. Circumdati</taxon>
    </lineage>
</organism>
<proteinExistence type="predicted"/>
<evidence type="ECO:0000313" key="2">
    <source>
        <dbReference type="Proteomes" id="UP000249748"/>
    </source>
</evidence>
<name>A0ACD1IJW5_9EURO</name>
<feature type="non-terminal residue" evidence="1">
    <location>
        <position position="1"/>
    </location>
</feature>
<dbReference type="EMBL" id="KZ824543">
    <property type="protein sequence ID" value="RAK90772.1"/>
    <property type="molecule type" value="Genomic_DNA"/>
</dbReference>
<reference evidence="1" key="1">
    <citation type="submission" date="2018-02" db="EMBL/GenBank/DDBJ databases">
        <title>The genomes of Aspergillus section Nigri reveals drivers in fungal speciation.</title>
        <authorList>
            <consortium name="DOE Joint Genome Institute"/>
            <person name="Vesth T.C."/>
            <person name="Nybo J."/>
            <person name="Theobald S."/>
            <person name="Brandl J."/>
            <person name="Frisvad J.C."/>
            <person name="Nielsen K.F."/>
            <person name="Lyhne E.K."/>
            <person name="Kogle M.E."/>
            <person name="Kuo A."/>
            <person name="Riley R."/>
            <person name="Clum A."/>
            <person name="Nolan M."/>
            <person name="Lipzen A."/>
            <person name="Salamov A."/>
            <person name="Henrissat B."/>
            <person name="Wiebenga A."/>
            <person name="De vries R.P."/>
            <person name="Grigoriev I.V."/>
            <person name="Mortensen U.H."/>
            <person name="Andersen M.R."/>
            <person name="Baker S.E."/>
        </authorList>
    </citation>
    <scope>NUCLEOTIDE SEQUENCE</scope>
    <source>
        <strain evidence="1">CBS 115574</strain>
    </source>
</reference>
<protein>
    <submittedName>
        <fullName evidence="1">Uncharacterized protein</fullName>
    </submittedName>
</protein>
<gene>
    <name evidence="1" type="ORF">BO79DRAFT_102479</name>
</gene>
<feature type="non-terminal residue" evidence="1">
    <location>
        <position position="229"/>
    </location>
</feature>